<reference evidence="3 4" key="1">
    <citation type="submission" date="2018-08" db="EMBL/GenBank/DDBJ databases">
        <title>A genome reference for cultivated species of the human gut microbiota.</title>
        <authorList>
            <person name="Zou Y."/>
            <person name="Xue W."/>
            <person name="Luo G."/>
        </authorList>
    </citation>
    <scope>NUCLEOTIDE SEQUENCE [LARGE SCALE GENOMIC DNA]</scope>
    <source>
        <strain evidence="3 4">AM07-24</strain>
    </source>
</reference>
<dbReference type="Proteomes" id="UP000284841">
    <property type="component" value="Unassembled WGS sequence"/>
</dbReference>
<evidence type="ECO:0000256" key="2">
    <source>
        <dbReference type="SAM" id="Phobius"/>
    </source>
</evidence>
<protein>
    <recommendedName>
        <fullName evidence="1">Queuosine precursor transporter</fullName>
    </recommendedName>
</protein>
<dbReference type="GeneID" id="83003431"/>
<dbReference type="AlphaFoldDB" id="A0A415E1F7"/>
<comment type="caution">
    <text evidence="3">The sequence shown here is derived from an EMBL/GenBank/DDBJ whole genome shotgun (WGS) entry which is preliminary data.</text>
</comment>
<evidence type="ECO:0000313" key="4">
    <source>
        <dbReference type="Proteomes" id="UP000284841"/>
    </source>
</evidence>
<proteinExistence type="predicted"/>
<dbReference type="InterPro" id="IPR003744">
    <property type="entry name" value="YhhQ"/>
</dbReference>
<gene>
    <name evidence="3" type="ORF">DW099_12355</name>
</gene>
<dbReference type="RefSeq" id="WP_067534689.1">
    <property type="nucleotide sequence ID" value="NZ_AP025567.1"/>
</dbReference>
<accession>A0A415E1F7</accession>
<dbReference type="STRING" id="1776384.GCA_900086585_01043"/>
<feature type="transmembrane region" description="Helical" evidence="2">
    <location>
        <begin position="198"/>
        <end position="223"/>
    </location>
</feature>
<feature type="transmembrane region" description="Helical" evidence="2">
    <location>
        <begin position="171"/>
        <end position="192"/>
    </location>
</feature>
<keyword evidence="2" id="KW-0812">Transmembrane</keyword>
<name>A0A415E1F7_9FIRM</name>
<organism evidence="3 4">
    <name type="scientific">Emergencia timonensis</name>
    <dbReference type="NCBI Taxonomy" id="1776384"/>
    <lineage>
        <taxon>Bacteria</taxon>
        <taxon>Bacillati</taxon>
        <taxon>Bacillota</taxon>
        <taxon>Clostridia</taxon>
        <taxon>Peptostreptococcales</taxon>
        <taxon>Anaerovoracaceae</taxon>
        <taxon>Emergencia</taxon>
    </lineage>
</organism>
<dbReference type="NCBIfam" id="TIGR00697">
    <property type="entry name" value="queuosine precursor transporter"/>
    <property type="match status" value="1"/>
</dbReference>
<dbReference type="EMBL" id="QRMS01000003">
    <property type="protein sequence ID" value="RHJ87482.1"/>
    <property type="molecule type" value="Genomic_DNA"/>
</dbReference>
<dbReference type="PANTHER" id="PTHR34300:SF2">
    <property type="entry name" value="QUEUOSINE PRECURSOR TRANSPORTER-RELATED"/>
    <property type="match status" value="1"/>
</dbReference>
<evidence type="ECO:0000256" key="1">
    <source>
        <dbReference type="NCBIfam" id="TIGR00697"/>
    </source>
</evidence>
<feature type="transmembrane region" description="Helical" evidence="2">
    <location>
        <begin position="5"/>
        <end position="24"/>
    </location>
</feature>
<feature type="transmembrane region" description="Helical" evidence="2">
    <location>
        <begin position="85"/>
        <end position="106"/>
    </location>
</feature>
<keyword evidence="4" id="KW-1185">Reference proteome</keyword>
<feature type="transmembrane region" description="Helical" evidence="2">
    <location>
        <begin position="126"/>
        <end position="150"/>
    </location>
</feature>
<keyword evidence="2" id="KW-1133">Transmembrane helix</keyword>
<feature type="transmembrane region" description="Helical" evidence="2">
    <location>
        <begin position="30"/>
        <end position="49"/>
    </location>
</feature>
<dbReference type="PANTHER" id="PTHR34300">
    <property type="entry name" value="QUEUOSINE PRECURSOR TRANSPORTER-RELATED"/>
    <property type="match status" value="1"/>
</dbReference>
<dbReference type="Pfam" id="PF02592">
    <property type="entry name" value="Vut_1"/>
    <property type="match status" value="1"/>
</dbReference>
<dbReference type="OrthoDB" id="9805479at2"/>
<keyword evidence="2" id="KW-0472">Membrane</keyword>
<evidence type="ECO:0000313" key="3">
    <source>
        <dbReference type="EMBL" id="RHJ87482.1"/>
    </source>
</evidence>
<sequence>MRNEIILFCSLVCIYSAVVLFYKFFGRTGLYMWTVIATISANIEVLILVDAFGMEQTLGNVLFASTFLVTDILSETEGKKYANKAVRMGIVVSVAFILISQSWFLYEPNGNDWAMPAIRSVFSNTPRLMLVSIAVYGIVQVFDVFAYHTIWKHTTKLFGDAKKGLWIRNNGSTLVSQLMNTVLFTFGAFAGVHSLPTLINICISSYVIYIVTSLLDTPAVYVARRLKDQNRINE</sequence>